<organism evidence="1 2">
    <name type="scientific">Acetobacterium tundrae</name>
    <dbReference type="NCBI Taxonomy" id="132932"/>
    <lineage>
        <taxon>Bacteria</taxon>
        <taxon>Bacillati</taxon>
        <taxon>Bacillota</taxon>
        <taxon>Clostridia</taxon>
        <taxon>Eubacteriales</taxon>
        <taxon>Eubacteriaceae</taxon>
        <taxon>Acetobacterium</taxon>
    </lineage>
</organism>
<accession>A0ABR6WL50</accession>
<sequence>MKKIVNFPEAGNIEDFEIEITRSKEFVEIAHDLGDLIKTLPLDQKQNDDLVYLMVKQVTEAEANAYREGVKMAAAFNEYMEENK</sequence>
<dbReference type="Proteomes" id="UP000653358">
    <property type="component" value="Unassembled WGS sequence"/>
</dbReference>
<dbReference type="RefSeq" id="WP_148602989.1">
    <property type="nucleotide sequence ID" value="NZ_RXYB01000005.1"/>
</dbReference>
<protein>
    <recommendedName>
        <fullName evidence="3">Phage protein</fullName>
    </recommendedName>
</protein>
<name>A0ABR6WL50_9FIRM</name>
<reference evidence="1 2" key="1">
    <citation type="journal article" date="2020" name="mSystems">
        <title>Defining Genomic and Predicted Metabolic Features of the Acetobacterium Genus.</title>
        <authorList>
            <person name="Ross D.E."/>
            <person name="Marshall C.W."/>
            <person name="Gulliver D."/>
            <person name="May H.D."/>
            <person name="Norman R.S."/>
        </authorList>
    </citation>
    <scope>NUCLEOTIDE SEQUENCE [LARGE SCALE GENOMIC DNA]</scope>
    <source>
        <strain evidence="1 2">DSM 9173</strain>
    </source>
</reference>
<dbReference type="EMBL" id="WJBB01000009">
    <property type="protein sequence ID" value="MBC3797161.1"/>
    <property type="molecule type" value="Genomic_DNA"/>
</dbReference>
<proteinExistence type="predicted"/>
<keyword evidence="2" id="KW-1185">Reference proteome</keyword>
<evidence type="ECO:0000313" key="1">
    <source>
        <dbReference type="EMBL" id="MBC3797161.1"/>
    </source>
</evidence>
<evidence type="ECO:0008006" key="3">
    <source>
        <dbReference type="Google" id="ProtNLM"/>
    </source>
</evidence>
<gene>
    <name evidence="1" type="ORF">GH807_08880</name>
</gene>
<evidence type="ECO:0000313" key="2">
    <source>
        <dbReference type="Proteomes" id="UP000653358"/>
    </source>
</evidence>
<comment type="caution">
    <text evidence="1">The sequence shown here is derived from an EMBL/GenBank/DDBJ whole genome shotgun (WGS) entry which is preliminary data.</text>
</comment>